<accession>A0A0G3BW94</accession>
<dbReference type="RefSeq" id="WP_047196772.1">
    <property type="nucleotide sequence ID" value="NZ_CP011371.1"/>
</dbReference>
<dbReference type="Proteomes" id="UP000035352">
    <property type="component" value="Chromosome"/>
</dbReference>
<dbReference type="AlphaFoldDB" id="A0A0G3BW94"/>
<name>A0A0G3BW94_9BURK</name>
<dbReference type="OrthoDB" id="8908989at2"/>
<keyword evidence="1" id="KW-0812">Transmembrane</keyword>
<protein>
    <submittedName>
        <fullName evidence="2">Uncharacterized protein</fullName>
    </submittedName>
</protein>
<sequence>MTRHVVRRAQRGQALTEFLVVALALVPLFLLVPMIAKYQDIRHSAQLASRYAAFDAMARNDAVSSWKPSHQLADEVRRRFFSHPDAPIKTHDVAGDFKAHQNPFWRDPGGGALVRRFADVSIGFGSDNSANQIAGFESASDGMPYTLREPLGLPARGVYTVNVSVVLANLPADVRSLQPFDGLDLSLRRATSVLLDPWVAQGPTQVEARIGGDPRIYPVATLREPADFVDAAVSVIEAPGGLRGPRLGQLEFWRDVVPDDRLEGED</sequence>
<organism evidence="2 3">
    <name type="scientific">Caldimonas brevitalea</name>
    <dbReference type="NCBI Taxonomy" id="413882"/>
    <lineage>
        <taxon>Bacteria</taxon>
        <taxon>Pseudomonadati</taxon>
        <taxon>Pseudomonadota</taxon>
        <taxon>Betaproteobacteria</taxon>
        <taxon>Burkholderiales</taxon>
        <taxon>Sphaerotilaceae</taxon>
        <taxon>Caldimonas</taxon>
    </lineage>
</organism>
<gene>
    <name evidence="2" type="ORF">AAW51_4980</name>
</gene>
<dbReference type="STRING" id="413882.AAW51_4980"/>
<evidence type="ECO:0000313" key="3">
    <source>
        <dbReference type="Proteomes" id="UP000035352"/>
    </source>
</evidence>
<feature type="transmembrane region" description="Helical" evidence="1">
    <location>
        <begin position="12"/>
        <end position="36"/>
    </location>
</feature>
<reference evidence="2 3" key="1">
    <citation type="submission" date="2015-05" db="EMBL/GenBank/DDBJ databases">
        <authorList>
            <person name="Tang B."/>
            <person name="Yu Y."/>
        </authorList>
    </citation>
    <scope>NUCLEOTIDE SEQUENCE [LARGE SCALE GENOMIC DNA]</scope>
    <source>
        <strain evidence="2 3">DSM 7029</strain>
    </source>
</reference>
<dbReference type="KEGG" id="pbh:AAW51_4980"/>
<dbReference type="EMBL" id="CP011371">
    <property type="protein sequence ID" value="AKJ31671.1"/>
    <property type="molecule type" value="Genomic_DNA"/>
</dbReference>
<evidence type="ECO:0000256" key="1">
    <source>
        <dbReference type="SAM" id="Phobius"/>
    </source>
</evidence>
<keyword evidence="3" id="KW-1185">Reference proteome</keyword>
<evidence type="ECO:0000313" key="2">
    <source>
        <dbReference type="EMBL" id="AKJ31671.1"/>
    </source>
</evidence>
<proteinExistence type="predicted"/>
<keyword evidence="1" id="KW-1133">Transmembrane helix</keyword>
<keyword evidence="1" id="KW-0472">Membrane</keyword>